<name>A0A2S4JI19_9SPIO</name>
<evidence type="ECO:0000313" key="1">
    <source>
        <dbReference type="EMBL" id="POQ99070.1"/>
    </source>
</evidence>
<dbReference type="Proteomes" id="UP000237350">
    <property type="component" value="Unassembled WGS sequence"/>
</dbReference>
<dbReference type="EMBL" id="LPWH01000111">
    <property type="protein sequence ID" value="POQ99070.1"/>
    <property type="molecule type" value="Genomic_DNA"/>
</dbReference>
<dbReference type="AlphaFoldDB" id="A0A2S4JI19"/>
<protein>
    <submittedName>
        <fullName evidence="1">Uncharacterized protein</fullName>
    </submittedName>
</protein>
<sequence>MLLSLSGCTTGPDVEVDPGPPRTGIFHLDVALEFIQGAPLELVAPVYARAAVGLARLEADQDQLRRSVEIARRLDGSLSRAGEPGGDVLLEWAGMWSVLAGLDDAYSERAAAVSSSVVSRVRGFAPKEAGRVLFRLLEAQLANPNVDEESVRRTLDALYLLDDDTVRVRFLVDAADLIRAQGDRLALNPVVQQAIAIVPVVEDPTTAVILKTRLADLSRTLGNVRDARSLQDQALRRAEEGLLVRPGDFGKIRQVLRYFLVQGDRPGAEAIIGNIAPVSSRAVAQALLGTVVLQEDGRLPYGDYYEEACATALSIADSEVRARAAAAVILLRAEGEPGWSPGATIAELLGQAPVSRFDQEKRIEVLSSLTAALIMTDRLREVSRLRGLILSADELAHINLAAAELLYDRGFRDEALEQLGRIERVPFPLPGEDDTPAYRIARLYLSLGEYDRSVPVLADAERGEQARSLSLIPASHRMNPAIVTDLERLASSRSRS</sequence>
<comment type="caution">
    <text evidence="1">The sequence shown here is derived from an EMBL/GenBank/DDBJ whole genome shotgun (WGS) entry which is preliminary data.</text>
</comment>
<reference evidence="2" key="1">
    <citation type="submission" date="2015-12" db="EMBL/GenBank/DDBJ databases">
        <authorList>
            <person name="Lodha T.D."/>
            <person name="Chintalapati S."/>
            <person name="Chintalapati V.R."/>
            <person name="Sravanthi T."/>
        </authorList>
    </citation>
    <scope>NUCLEOTIDE SEQUENCE [LARGE SCALE GENOMIC DNA]</scope>
    <source>
        <strain evidence="2">JC133</strain>
    </source>
</reference>
<keyword evidence="2" id="KW-1185">Reference proteome</keyword>
<evidence type="ECO:0000313" key="2">
    <source>
        <dbReference type="Proteomes" id="UP000237350"/>
    </source>
</evidence>
<gene>
    <name evidence="1" type="ORF">AU468_10655</name>
</gene>
<proteinExistence type="predicted"/>
<accession>A0A2S4JI19</accession>
<organism evidence="1 2">
    <name type="scientific">Alkalispirochaeta sphaeroplastigenens</name>
    <dbReference type="NCBI Taxonomy" id="1187066"/>
    <lineage>
        <taxon>Bacteria</taxon>
        <taxon>Pseudomonadati</taxon>
        <taxon>Spirochaetota</taxon>
        <taxon>Spirochaetia</taxon>
        <taxon>Spirochaetales</taxon>
        <taxon>Spirochaetaceae</taxon>
        <taxon>Alkalispirochaeta</taxon>
    </lineage>
</organism>